<feature type="region of interest" description="Disordered" evidence="1">
    <location>
        <begin position="141"/>
        <end position="233"/>
    </location>
</feature>
<feature type="compositionally biased region" description="Polar residues" evidence="1">
    <location>
        <begin position="306"/>
        <end position="315"/>
    </location>
</feature>
<proteinExistence type="predicted"/>
<feature type="region of interest" description="Disordered" evidence="1">
    <location>
        <begin position="363"/>
        <end position="447"/>
    </location>
</feature>
<organism evidence="2 3">
    <name type="scientific">Heterodermia speciosa</name>
    <dbReference type="NCBI Taxonomy" id="116794"/>
    <lineage>
        <taxon>Eukaryota</taxon>
        <taxon>Fungi</taxon>
        <taxon>Dikarya</taxon>
        <taxon>Ascomycota</taxon>
        <taxon>Pezizomycotina</taxon>
        <taxon>Lecanoromycetes</taxon>
        <taxon>OSLEUM clade</taxon>
        <taxon>Lecanoromycetidae</taxon>
        <taxon>Caliciales</taxon>
        <taxon>Physciaceae</taxon>
        <taxon>Heterodermia</taxon>
    </lineage>
</organism>
<dbReference type="AlphaFoldDB" id="A0A8H3FID6"/>
<name>A0A8H3FID6_9LECA</name>
<dbReference type="Proteomes" id="UP000664521">
    <property type="component" value="Unassembled WGS sequence"/>
</dbReference>
<reference evidence="2" key="1">
    <citation type="submission" date="2021-03" db="EMBL/GenBank/DDBJ databases">
        <authorList>
            <person name="Tagirdzhanova G."/>
        </authorList>
    </citation>
    <scope>NUCLEOTIDE SEQUENCE</scope>
</reference>
<gene>
    <name evidence="2" type="ORF">HETSPECPRED_006354</name>
</gene>
<dbReference type="EMBL" id="CAJPDS010000041">
    <property type="protein sequence ID" value="CAF9926516.1"/>
    <property type="molecule type" value="Genomic_DNA"/>
</dbReference>
<evidence type="ECO:0000256" key="1">
    <source>
        <dbReference type="SAM" id="MobiDB-lite"/>
    </source>
</evidence>
<sequence length="514" mass="54317">MAAVRRDTSLPVGFRATEALELAPVLERQATPVLTLRQRFGSRHNLAELGPLESLPETELAFSDSSDASDLLTAPEDVQLDVGWPGVEDSTALAAAQDGHVPAASQLSAPAQQEAALQLPDTKAAEAGIGHLAPTSVHRQNDSLAAAQQALSSSEDQRHDRDQQQDLDLDQDQEQQVNSSQWQLASPSQQLGSRHLGHRPGLRGLQRLQSALSSSRHRGLNEASPKGVHFISPASSAQPADLLEQAMQQPAMATAAGDSAVVSGNDSSSQEAEQANRHRRAPVLSALASSMKRPLGNSLRRRSFRRQASSVSFAPTVSGDSSSDGDTHQRRDTFGQDLISPAAVVSPVLRTVSSVWQAISSMTGRGGEAQPIPAPPYQPARPNSPDDPQTDDLRAEDPSPRAVAGKRRHPAHSAASLWQSAAQKAVHEPAAESRMNTQAASGTAGGVPGRAASRFGGFWGAVAQAAVKQPSQAGPARAPRANALSQEHLALGVQLLLQARRGPTRLDSTKSRVR</sequence>
<comment type="caution">
    <text evidence="2">The sequence shown here is derived from an EMBL/GenBank/DDBJ whole genome shotgun (WGS) entry which is preliminary data.</text>
</comment>
<feature type="region of interest" description="Disordered" evidence="1">
    <location>
        <begin position="248"/>
        <end position="332"/>
    </location>
</feature>
<feature type="compositionally biased region" description="Low complexity" evidence="1">
    <location>
        <begin position="143"/>
        <end position="154"/>
    </location>
</feature>
<feature type="compositionally biased region" description="Basic and acidic residues" evidence="1">
    <location>
        <begin position="155"/>
        <end position="164"/>
    </location>
</feature>
<evidence type="ECO:0000313" key="2">
    <source>
        <dbReference type="EMBL" id="CAF9926516.1"/>
    </source>
</evidence>
<feature type="compositionally biased region" description="Polar residues" evidence="1">
    <location>
        <begin position="262"/>
        <end position="273"/>
    </location>
</feature>
<evidence type="ECO:0000313" key="3">
    <source>
        <dbReference type="Proteomes" id="UP000664521"/>
    </source>
</evidence>
<protein>
    <submittedName>
        <fullName evidence="2">Uncharacterized protein</fullName>
    </submittedName>
</protein>
<feature type="compositionally biased region" description="Low complexity" evidence="1">
    <location>
        <begin position="202"/>
        <end position="214"/>
    </location>
</feature>
<feature type="compositionally biased region" description="Polar residues" evidence="1">
    <location>
        <begin position="177"/>
        <end position="192"/>
    </location>
</feature>
<keyword evidence="3" id="KW-1185">Reference proteome</keyword>
<accession>A0A8H3FID6</accession>